<name>A0A7D9K2U6_PARCT</name>
<evidence type="ECO:0000256" key="1">
    <source>
        <dbReference type="SAM" id="MobiDB-lite"/>
    </source>
</evidence>
<comment type="caution">
    <text evidence="2">The sequence shown here is derived from an EMBL/GenBank/DDBJ whole genome shotgun (WGS) entry which is preliminary data.</text>
</comment>
<feature type="compositionally biased region" description="Basic residues" evidence="1">
    <location>
        <begin position="1084"/>
        <end position="1104"/>
    </location>
</feature>
<proteinExistence type="predicted"/>
<feature type="region of interest" description="Disordered" evidence="1">
    <location>
        <begin position="1078"/>
        <end position="1132"/>
    </location>
</feature>
<keyword evidence="3" id="KW-1185">Reference proteome</keyword>
<sequence>RQAQSESPPAEHATTLAEVNAHEMLGRLFFFLDKHLRETGGNPPSDSTTRWFFHLVQADENRWAAERKWPYRCYNVETVRALDHFLVDAMKSISQNAIQDKLESAMLAYSIFMSLPQFTMYVQNLEKSPLHQLCPLVHSSENFETDVAWMTMIMEGMFPIADTACQPPYENQVFCNLPATVHDLDTMVDDYKRAGSSEEMKLFASFWFLAPGLSNICDDAFRLEFSANVLKPHAISAVARLDEITKLSSTRGNDLEMMRTFIYDYVFNYFSRGYAARDVQWSGFAQTPFHYAEHPKSKYNTMTARKKMHPKTENDFLTCFSTFIAILSDMETALVDNADISEIHSLARTALLWFLHPDFQLESFQHYDSFLDALSYDMEHTDLLVKLGNAVKYYQNSICRSSNLNKPVKFCNLYDILRDVQVYAITLEETPTIKILNPSSDYKKILELSTMRSIQTDIAALDVGQEQLEQSIFNMRSSLGNHFYQLATFDQDKAEYDVGFLQDKINDFSERIKNTKIKDDLKNLLYYAIGSNTAEMAQLTTQLAAALAENMNPIAWLTGGGGVQEVLDQANALAKAGVDTAKLIALHEQVFPKITDKANHLSRALAANSKVHDKLNVTFHGLKDKESIDIDTVQSNFLIDYQGYDPGWTNGDIAEYTVLLKGVIEELCDILYAGGTAASAVVQIVGASKMVCLNIKANADILEAVYQEMYDFQYDFMESMAIAVRALITKHSANTVRTVPEEEGNPEVYRLLLKLYTYRIKLQSKHHILLALKEVCNVDEYKNGGVPTSRCNRALESQMFPDIDRVIGHTVNECPSDQTSEFYVRFPARLNPDNDALEPGVLDLTKIYAGELTPFKIPHGTSLSWIQRYVSFSVPSHQDVALYVNRFEIFLPDLTNNARQDITVKVKQDGLMSVAPGGSVKYGFSTPKVFNLVYAENKRKCVNGFDESPYPELCPPKPSDVCVASQGVISEDEIAPPLHSNWLIQFILPRDLPMPKPSSQAPFYLRGVLSICYKNPKSIDLSNLPRPSVNHAGSSEDMCCPAGQYWYISEYSSNVQGCHDCPARSRSKLGGLYCHDNSQPEAAHRHKRNFKHHHGHHRHHHHKEKSLWDRAIKKHKTRSKADKNGEQKKRSQ</sequence>
<evidence type="ECO:0000313" key="2">
    <source>
        <dbReference type="EMBL" id="CAB4039424.1"/>
    </source>
</evidence>
<organism evidence="2 3">
    <name type="scientific">Paramuricea clavata</name>
    <name type="common">Red gorgonian</name>
    <name type="synonym">Violescent sea-whip</name>
    <dbReference type="NCBI Taxonomy" id="317549"/>
    <lineage>
        <taxon>Eukaryota</taxon>
        <taxon>Metazoa</taxon>
        <taxon>Cnidaria</taxon>
        <taxon>Anthozoa</taxon>
        <taxon>Octocorallia</taxon>
        <taxon>Malacalcyonacea</taxon>
        <taxon>Plexauridae</taxon>
        <taxon>Paramuricea</taxon>
    </lineage>
</organism>
<accession>A0A7D9K2U6</accession>
<feature type="non-terminal residue" evidence="2">
    <location>
        <position position="1"/>
    </location>
</feature>
<evidence type="ECO:0000313" key="3">
    <source>
        <dbReference type="Proteomes" id="UP001152795"/>
    </source>
</evidence>
<dbReference type="EMBL" id="CACRXK020025368">
    <property type="protein sequence ID" value="CAB4039424.1"/>
    <property type="molecule type" value="Genomic_DNA"/>
</dbReference>
<gene>
    <name evidence="2" type="ORF">PACLA_8A057086</name>
</gene>
<dbReference type="OrthoDB" id="5980221at2759"/>
<protein>
    <submittedName>
        <fullName evidence="2">Uncharacterized protein</fullName>
    </submittedName>
</protein>
<dbReference type="Proteomes" id="UP001152795">
    <property type="component" value="Unassembled WGS sequence"/>
</dbReference>
<reference evidence="2" key="1">
    <citation type="submission" date="2020-04" db="EMBL/GenBank/DDBJ databases">
        <authorList>
            <person name="Alioto T."/>
            <person name="Alioto T."/>
            <person name="Gomez Garrido J."/>
        </authorList>
    </citation>
    <scope>NUCLEOTIDE SEQUENCE</scope>
    <source>
        <strain evidence="2">A484AB</strain>
    </source>
</reference>
<dbReference type="AlphaFoldDB" id="A0A7D9K2U6"/>
<feature type="compositionally biased region" description="Basic and acidic residues" evidence="1">
    <location>
        <begin position="1119"/>
        <end position="1132"/>
    </location>
</feature>